<accession>A0A133UM92</accession>
<feature type="transmembrane region" description="Helical" evidence="9">
    <location>
        <begin position="64"/>
        <end position="85"/>
    </location>
</feature>
<feature type="transmembrane region" description="Helical" evidence="9">
    <location>
        <begin position="184"/>
        <end position="207"/>
    </location>
</feature>
<dbReference type="GO" id="GO:0006865">
    <property type="term" value="P:amino acid transport"/>
    <property type="evidence" value="ECO:0007669"/>
    <property type="project" value="UniProtKB-KW"/>
</dbReference>
<dbReference type="InterPro" id="IPR001851">
    <property type="entry name" value="ABC_transp_permease"/>
</dbReference>
<proteinExistence type="inferred from homology"/>
<feature type="transmembrane region" description="Helical" evidence="9">
    <location>
        <begin position="260"/>
        <end position="276"/>
    </location>
</feature>
<feature type="transmembrane region" description="Helical" evidence="9">
    <location>
        <begin position="97"/>
        <end position="115"/>
    </location>
</feature>
<reference evidence="10 11" key="1">
    <citation type="journal article" date="2016" name="Sci. Rep.">
        <title>Metabolic traits of an uncultured archaeal lineage -MSBL1- from brine pools of the Red Sea.</title>
        <authorList>
            <person name="Mwirichia R."/>
            <person name="Alam I."/>
            <person name="Rashid M."/>
            <person name="Vinu M."/>
            <person name="Ba-Alawi W."/>
            <person name="Anthony Kamau A."/>
            <person name="Kamanda Ngugi D."/>
            <person name="Goker M."/>
            <person name="Klenk H.P."/>
            <person name="Bajic V."/>
            <person name="Stingl U."/>
        </authorList>
    </citation>
    <scope>NUCLEOTIDE SEQUENCE [LARGE SCALE GENOMIC DNA]</scope>
    <source>
        <strain evidence="10">SCGC-AAA259I07</strain>
    </source>
</reference>
<dbReference type="EMBL" id="LHXQ01000007">
    <property type="protein sequence ID" value="KXA95333.1"/>
    <property type="molecule type" value="Genomic_DNA"/>
</dbReference>
<keyword evidence="3" id="KW-1003">Cell membrane</keyword>
<evidence type="ECO:0000256" key="4">
    <source>
        <dbReference type="ARBA" id="ARBA00022692"/>
    </source>
</evidence>
<gene>
    <name evidence="10" type="ORF">AKJ36_00870</name>
</gene>
<dbReference type="PANTHER" id="PTHR11795:SF445">
    <property type="entry name" value="AMINO ACID ABC TRANSPORTER PERMEASE PROTEIN"/>
    <property type="match status" value="1"/>
</dbReference>
<evidence type="ECO:0000256" key="6">
    <source>
        <dbReference type="ARBA" id="ARBA00022989"/>
    </source>
</evidence>
<comment type="similarity">
    <text evidence="8">Belongs to the binding-protein-dependent transport system permease family. LivHM subfamily.</text>
</comment>
<evidence type="ECO:0000256" key="7">
    <source>
        <dbReference type="ARBA" id="ARBA00023136"/>
    </source>
</evidence>
<feature type="transmembrane region" description="Helical" evidence="9">
    <location>
        <begin position="39"/>
        <end position="58"/>
    </location>
</feature>
<dbReference type="Pfam" id="PF02653">
    <property type="entry name" value="BPD_transp_2"/>
    <property type="match status" value="1"/>
</dbReference>
<evidence type="ECO:0000313" key="11">
    <source>
        <dbReference type="Proteomes" id="UP000070155"/>
    </source>
</evidence>
<protein>
    <recommendedName>
        <fullName evidence="12">Branched-chain amino acid ABC transporter permease</fullName>
    </recommendedName>
</protein>
<keyword evidence="7 9" id="KW-0472">Membrane</keyword>
<dbReference type="GO" id="GO:0022857">
    <property type="term" value="F:transmembrane transporter activity"/>
    <property type="evidence" value="ECO:0007669"/>
    <property type="project" value="InterPro"/>
</dbReference>
<keyword evidence="2" id="KW-0813">Transport</keyword>
<keyword evidence="11" id="KW-1185">Reference proteome</keyword>
<feature type="transmembrane region" description="Helical" evidence="9">
    <location>
        <begin position="213"/>
        <end position="229"/>
    </location>
</feature>
<name>A0A133UM92_9EURY</name>
<keyword evidence="5" id="KW-0029">Amino-acid transport</keyword>
<dbReference type="InterPro" id="IPR052157">
    <property type="entry name" value="BCAA_transport_permease"/>
</dbReference>
<comment type="subcellular location">
    <subcellularLocation>
        <location evidence="1">Cell membrane</location>
        <topology evidence="1">Multi-pass membrane protein</topology>
    </subcellularLocation>
</comment>
<organism evidence="10 11">
    <name type="scientific">candidate division MSBL1 archaeon SCGC-AAA259I07</name>
    <dbReference type="NCBI Taxonomy" id="1698266"/>
    <lineage>
        <taxon>Archaea</taxon>
        <taxon>Methanobacteriati</taxon>
        <taxon>Methanobacteriota</taxon>
        <taxon>candidate division MSBL1</taxon>
    </lineage>
</organism>
<evidence type="ECO:0008006" key="12">
    <source>
        <dbReference type="Google" id="ProtNLM"/>
    </source>
</evidence>
<dbReference type="Proteomes" id="UP000070155">
    <property type="component" value="Unassembled WGS sequence"/>
</dbReference>
<evidence type="ECO:0000256" key="2">
    <source>
        <dbReference type="ARBA" id="ARBA00022448"/>
    </source>
</evidence>
<evidence type="ECO:0000256" key="9">
    <source>
        <dbReference type="SAM" id="Phobius"/>
    </source>
</evidence>
<evidence type="ECO:0000256" key="8">
    <source>
        <dbReference type="ARBA" id="ARBA00037998"/>
    </source>
</evidence>
<comment type="caution">
    <text evidence="10">The sequence shown here is derived from an EMBL/GenBank/DDBJ whole genome shotgun (WGS) entry which is preliminary data.</text>
</comment>
<evidence type="ECO:0000256" key="1">
    <source>
        <dbReference type="ARBA" id="ARBA00004651"/>
    </source>
</evidence>
<keyword evidence="4 9" id="KW-0812">Transmembrane</keyword>
<feature type="transmembrane region" description="Helical" evidence="9">
    <location>
        <begin position="6"/>
        <end position="27"/>
    </location>
</feature>
<dbReference type="CDD" id="cd06582">
    <property type="entry name" value="TM_PBP1_LivH_like"/>
    <property type="match status" value="1"/>
</dbReference>
<evidence type="ECO:0000256" key="3">
    <source>
        <dbReference type="ARBA" id="ARBA00022475"/>
    </source>
</evidence>
<dbReference type="GO" id="GO:0005886">
    <property type="term" value="C:plasma membrane"/>
    <property type="evidence" value="ECO:0007669"/>
    <property type="project" value="UniProtKB-SubCell"/>
</dbReference>
<feature type="transmembrane region" description="Helical" evidence="9">
    <location>
        <begin position="127"/>
        <end position="155"/>
    </location>
</feature>
<dbReference type="PANTHER" id="PTHR11795">
    <property type="entry name" value="BRANCHED-CHAIN AMINO ACID TRANSPORT SYSTEM PERMEASE PROTEIN LIVH"/>
    <property type="match status" value="1"/>
</dbReference>
<keyword evidence="6 9" id="KW-1133">Transmembrane helix</keyword>
<feature type="transmembrane region" description="Helical" evidence="9">
    <location>
        <begin position="236"/>
        <end position="254"/>
    </location>
</feature>
<evidence type="ECO:0000256" key="5">
    <source>
        <dbReference type="ARBA" id="ARBA00022970"/>
    </source>
</evidence>
<dbReference type="AlphaFoldDB" id="A0A133UM92"/>
<evidence type="ECO:0000313" key="10">
    <source>
        <dbReference type="EMBL" id="KXA95333.1"/>
    </source>
</evidence>
<sequence>MLLGFSSALLIGITEGLMYLLVTLGFFMTLKVWNFFNVWHVSVVTLAAYLTYHFYYILHLPLTFSIILSILVVIGIGLLIAKYLYHPLQGSSFTQMILSLGLVFATQATLEMIFGSNPVPYNSPLPAVNFLGVSLTSVLISILSLVLAGSLWYFLRKTRRGRIVYSFSDNPLLAEFRGRNPETIFIYTWTISLILAALAGIFSGWSLTLVPTMGWQLIIIVFSITLLGFTRLEGIVVSSLVIGISMSLGVYFLLPSSYKLAIPLTILIIVYIVRKYR</sequence>